<accession>A0ABZ2B5E6</accession>
<dbReference type="GeneID" id="89992083"/>
<dbReference type="Proteomes" id="UP001432216">
    <property type="component" value="Chromosome 9"/>
</dbReference>
<evidence type="ECO:0000313" key="2">
    <source>
        <dbReference type="EMBL" id="WVO23955.1"/>
    </source>
</evidence>
<evidence type="ECO:0000313" key="3">
    <source>
        <dbReference type="Proteomes" id="UP001432216"/>
    </source>
</evidence>
<evidence type="ECO:0000256" key="1">
    <source>
        <dbReference type="SAM" id="Phobius"/>
    </source>
</evidence>
<keyword evidence="1" id="KW-0472">Membrane</keyword>
<dbReference type="EMBL" id="CP143814">
    <property type="protein sequence ID" value="WVO23955.1"/>
    <property type="molecule type" value="Genomic_DNA"/>
</dbReference>
<dbReference type="RefSeq" id="XP_064723194.1">
    <property type="nucleotide sequence ID" value="XM_064867122.1"/>
</dbReference>
<reference evidence="2 3" key="1">
    <citation type="submission" date="2024-01" db="EMBL/GenBank/DDBJ databases">
        <title>Comparative genomics of Cryptococcus and Kwoniella reveals pathogenesis evolution and contrasting modes of karyotype evolution via chromosome fusion or intercentromeric recombination.</title>
        <authorList>
            <person name="Coelho M.A."/>
            <person name="David-Palma M."/>
            <person name="Shea T."/>
            <person name="Bowers K."/>
            <person name="McGinley-Smith S."/>
            <person name="Mohammad A.W."/>
            <person name="Gnirke A."/>
            <person name="Yurkov A.M."/>
            <person name="Nowrousian M."/>
            <person name="Sun S."/>
            <person name="Cuomo C.A."/>
            <person name="Heitman J."/>
        </authorList>
    </citation>
    <scope>NUCLEOTIDE SEQUENCE [LARGE SCALE GENOMIC DNA]</scope>
    <source>
        <strain evidence="2 3">7685027</strain>
    </source>
</reference>
<name>A0ABZ2B5E6_9TREE</name>
<feature type="transmembrane region" description="Helical" evidence="1">
    <location>
        <begin position="12"/>
        <end position="31"/>
    </location>
</feature>
<proteinExistence type="predicted"/>
<keyword evidence="1" id="KW-1133">Transmembrane helix</keyword>
<keyword evidence="3" id="KW-1185">Reference proteome</keyword>
<keyword evidence="1" id="KW-0812">Transmembrane</keyword>
<protein>
    <submittedName>
        <fullName evidence="2">Uncharacterized protein</fullName>
    </submittedName>
</protein>
<organism evidence="2 3">
    <name type="scientific">Cryptococcus decagattii</name>
    <dbReference type="NCBI Taxonomy" id="1859122"/>
    <lineage>
        <taxon>Eukaryota</taxon>
        <taxon>Fungi</taxon>
        <taxon>Dikarya</taxon>
        <taxon>Basidiomycota</taxon>
        <taxon>Agaricomycotina</taxon>
        <taxon>Tremellomycetes</taxon>
        <taxon>Tremellales</taxon>
        <taxon>Cryptococcaceae</taxon>
        <taxon>Cryptococcus</taxon>
        <taxon>Cryptococcus gattii species complex</taxon>
    </lineage>
</organism>
<gene>
    <name evidence="2" type="ORF">IAS62_005313</name>
</gene>
<sequence>MTAMVVLAKRSLLRALLITSPFILIGLFVSLKPSSEPFEDDDVTGRGWSKTPAPRTHGKWWEGIHRGANWNPLDWVNSPVLKEDAPDGDRDGWINFDEELKWTKYEGGVAGFQVFSNLYMTGGAFTAITPFPSDDQASPLFTDDEEEPTVEPESPFPDTKFIMSSGKRGIAAGHDRWRLEKPEMGRLEFGQMGYKLSGVTFIFNDGPGPEGYLVYFKCAVCHCFSGLLLISFRHFATEAFLGAARVLASTYLNDISHQESLPKRIWFPRCGSSPSWRDERGENSWFLTRALPSASIEDATHFTDRMLAGVTIQFEKIVIIDRWAAHSIGNDNGKWGKMNVLIPTVFAQPNFFDAYRKNVAQSLGITGNINQTSLPVVIYIDHQKETPRLRPEDHMGLINALKSLTPLAEIHVVTLSGMSKSRQMELFSRAWIIIGVHMEGLTQAMWMPVIPGRSAVIELFEQGGFQRDFELMATAIGHQYVAVQYDRVLPEEEWRIGGPSIGEEAKNGQISVNPEVVVRVAEDILTKNDVTEEVDDI</sequence>